<name>A0AA86WM96_9VIBR</name>
<dbReference type="PANTHER" id="PTHR34501:SF2">
    <property type="entry name" value="OUTER MEMBRANE PORIN F-RELATED"/>
    <property type="match status" value="1"/>
</dbReference>
<accession>A0AA86WM96</accession>
<dbReference type="SUPFAM" id="SSF56935">
    <property type="entry name" value="Porins"/>
    <property type="match status" value="1"/>
</dbReference>
<sequence>MKKLTILAIFIAATSTGANAAQVYEQDGFGINVGGRVEARGQYQSEDVHKTNDISRARLHIKVTQDIGKDVDAVGYLEQEYNASGENILPKHMYVGFATENNEIYYGQTDGALELTTDYTDIMNTYGGDGNIKPLTADRAKNSILAISHLGDLTLRTHVNFGGEDGKVLFHEDAHVDSKTGNFVPESTLKQTIDTGYGAAASYEIGAGFGLTGAYAIETYDIGKDSTDGIVGIKWNSESIYLSGIGYDGSDKGDDFKGYETAARFKATNEISFVATYTMLDKDSAKENVEHSAIEMNYDFTPNFVSYAAYQEVLNDGTGNTANNAMLGAKLTF</sequence>
<evidence type="ECO:0000313" key="4">
    <source>
        <dbReference type="Proteomes" id="UP000041625"/>
    </source>
</evidence>
<dbReference type="Gene3D" id="2.40.160.10">
    <property type="entry name" value="Porin"/>
    <property type="match status" value="1"/>
</dbReference>
<protein>
    <submittedName>
        <fullName evidence="3">Outer membrane protein U</fullName>
    </submittedName>
</protein>
<dbReference type="InterPro" id="IPR050298">
    <property type="entry name" value="Gram-neg_bact_OMP"/>
</dbReference>
<dbReference type="EMBL" id="CCKJ01000032">
    <property type="protein sequence ID" value="CDT65064.1"/>
    <property type="molecule type" value="Genomic_DNA"/>
</dbReference>
<evidence type="ECO:0000256" key="1">
    <source>
        <dbReference type="ARBA" id="ARBA00022729"/>
    </source>
</evidence>
<gene>
    <name evidence="3" type="ORF">VCR31J2_1270820</name>
</gene>
<dbReference type="PANTHER" id="PTHR34501">
    <property type="entry name" value="PROTEIN YDDL-RELATED"/>
    <property type="match status" value="1"/>
</dbReference>
<evidence type="ECO:0000256" key="2">
    <source>
        <dbReference type="SAM" id="SignalP"/>
    </source>
</evidence>
<keyword evidence="1 2" id="KW-0732">Signal</keyword>
<dbReference type="InterPro" id="IPR023614">
    <property type="entry name" value="Porin_dom_sf"/>
</dbReference>
<dbReference type="AlphaFoldDB" id="A0AA86WM96"/>
<dbReference type="Proteomes" id="UP000041625">
    <property type="component" value="Unassembled WGS sequence"/>
</dbReference>
<keyword evidence="4" id="KW-1185">Reference proteome</keyword>
<comment type="caution">
    <text evidence="3">The sequence shown here is derived from an EMBL/GenBank/DDBJ whole genome shotgun (WGS) entry which is preliminary data.</text>
</comment>
<dbReference type="RefSeq" id="WP_050650328.1">
    <property type="nucleotide sequence ID" value="NZ_FAUO01000006.1"/>
</dbReference>
<feature type="chain" id="PRO_5041638972" evidence="2">
    <location>
        <begin position="21"/>
        <end position="333"/>
    </location>
</feature>
<proteinExistence type="predicted"/>
<evidence type="ECO:0000313" key="3">
    <source>
        <dbReference type="EMBL" id="CDT65064.1"/>
    </source>
</evidence>
<organism evidence="3 4">
    <name type="scientific">Vibrio coralliirubri</name>
    <dbReference type="NCBI Taxonomy" id="1516159"/>
    <lineage>
        <taxon>Bacteria</taxon>
        <taxon>Pseudomonadati</taxon>
        <taxon>Pseudomonadota</taxon>
        <taxon>Gammaproteobacteria</taxon>
        <taxon>Vibrionales</taxon>
        <taxon>Vibrionaceae</taxon>
        <taxon>Vibrio</taxon>
    </lineage>
</organism>
<feature type="signal peptide" evidence="2">
    <location>
        <begin position="1"/>
        <end position="20"/>
    </location>
</feature>
<reference evidence="3 4" key="1">
    <citation type="submission" date="2014-06" db="EMBL/GenBank/DDBJ databases">
        <authorList>
            <person name="Le Roux F."/>
        </authorList>
    </citation>
    <scope>NUCLEOTIDE SEQUENCE [LARGE SCALE GENOMIC DNA]</scope>
    <source>
        <strain evidence="3 4">J2-31</strain>
    </source>
</reference>